<feature type="compositionally biased region" description="Low complexity" evidence="1">
    <location>
        <begin position="61"/>
        <end position="79"/>
    </location>
</feature>
<evidence type="ECO:0000256" key="1">
    <source>
        <dbReference type="SAM" id="MobiDB-lite"/>
    </source>
</evidence>
<protein>
    <submittedName>
        <fullName evidence="2">Uncharacterized protein</fullName>
    </submittedName>
</protein>
<dbReference type="AlphaFoldDB" id="A0A7X1LQU7"/>
<keyword evidence="3" id="KW-1185">Reference proteome</keyword>
<sequence length="96" mass="9418">MAAPATDMVAHTYDVVVIGAGPVGENVTGRVGEGGLSAAVVERDLVGANAPTGEHADQGTAAQHGRAAGGPPAPSAREAVTGDLDVVAVPRRRVNG</sequence>
<dbReference type="Proteomes" id="UP000517694">
    <property type="component" value="Unassembled WGS sequence"/>
</dbReference>
<dbReference type="RefSeq" id="WP_159672463.1">
    <property type="nucleotide sequence ID" value="NZ_JACMHY010000005.1"/>
</dbReference>
<accession>A0A7X1LQU7</accession>
<dbReference type="Gene3D" id="3.50.50.60">
    <property type="entry name" value="FAD/NAD(P)-binding domain"/>
    <property type="match status" value="1"/>
</dbReference>
<dbReference type="EMBL" id="JACMHY010000005">
    <property type="protein sequence ID" value="MBC2866363.1"/>
    <property type="molecule type" value="Genomic_DNA"/>
</dbReference>
<evidence type="ECO:0000313" key="3">
    <source>
        <dbReference type="Proteomes" id="UP000517694"/>
    </source>
</evidence>
<organism evidence="2 3">
    <name type="scientific">Streptomyces mexicanus</name>
    <dbReference type="NCBI Taxonomy" id="178566"/>
    <lineage>
        <taxon>Bacteria</taxon>
        <taxon>Bacillati</taxon>
        <taxon>Actinomycetota</taxon>
        <taxon>Actinomycetes</taxon>
        <taxon>Kitasatosporales</taxon>
        <taxon>Streptomycetaceae</taxon>
        <taxon>Streptomyces</taxon>
    </lineage>
</organism>
<dbReference type="OrthoDB" id="4578764at2"/>
<dbReference type="InterPro" id="IPR036188">
    <property type="entry name" value="FAD/NAD-bd_sf"/>
</dbReference>
<name>A0A7X1LQU7_9ACTN</name>
<dbReference type="SUPFAM" id="SSF51905">
    <property type="entry name" value="FAD/NAD(P)-binding domain"/>
    <property type="match status" value="1"/>
</dbReference>
<reference evidence="2 3" key="1">
    <citation type="submission" date="2020-08" db="EMBL/GenBank/DDBJ databases">
        <title>Whole-Genome Sequence of French Clinical Streptomyces mexicanus Strain Q0842.</title>
        <authorList>
            <person name="Boxberger M."/>
            <person name="La Scola B."/>
        </authorList>
    </citation>
    <scope>NUCLEOTIDE SEQUENCE [LARGE SCALE GENOMIC DNA]</scope>
    <source>
        <strain evidence="2 3">Marseille-Q0842</strain>
    </source>
</reference>
<feature type="region of interest" description="Disordered" evidence="1">
    <location>
        <begin position="47"/>
        <end position="96"/>
    </location>
</feature>
<gene>
    <name evidence="2" type="ORF">H1R13_15635</name>
</gene>
<comment type="caution">
    <text evidence="2">The sequence shown here is derived from an EMBL/GenBank/DDBJ whole genome shotgun (WGS) entry which is preliminary data.</text>
</comment>
<evidence type="ECO:0000313" key="2">
    <source>
        <dbReference type="EMBL" id="MBC2866363.1"/>
    </source>
</evidence>
<proteinExistence type="predicted"/>